<organism evidence="1 2">
    <name type="scientific">Anaerostipes hadrus</name>
    <dbReference type="NCBI Taxonomy" id="649756"/>
    <lineage>
        <taxon>Bacteria</taxon>
        <taxon>Bacillati</taxon>
        <taxon>Bacillota</taxon>
        <taxon>Clostridia</taxon>
        <taxon>Lachnospirales</taxon>
        <taxon>Lachnospiraceae</taxon>
        <taxon>Anaerostipes</taxon>
    </lineage>
</organism>
<dbReference type="Proteomes" id="UP000095598">
    <property type="component" value="Unassembled WGS sequence"/>
</dbReference>
<protein>
    <submittedName>
        <fullName evidence="1">Uncharacterized protein</fullName>
    </submittedName>
</protein>
<dbReference type="RefSeq" id="WP_044920770.1">
    <property type="nucleotide sequence ID" value="NZ_CYXT01000017.1"/>
</dbReference>
<gene>
    <name evidence="1" type="ORF">ERS852425_02139</name>
</gene>
<evidence type="ECO:0000313" key="1">
    <source>
        <dbReference type="EMBL" id="CUN02864.1"/>
    </source>
</evidence>
<sequence length="285" mass="32956">MDLTKLVEEVMELSTKQPDGVRFRDADTILADLIEECDFQVTGIADELLRLYLEAENKDDFKSLFFFMTEKNFEDYLLESKKVMEENIAKAEPRAIQVYLSDSGNDEKESIIFETDAPKDAIKNWIKTQHNSISSNYPFHHMVMGLLNEGYMVKLLYDRYSSKCSDVKLIDQYSCEEVYHVGYSIGNLLHHVTAFTSLYRNASGVPHIDLTDSMEISNLRKIAHELGIRFIKGNQFCLSKKKAHLCDLDTTDIERIARQERYVVIDGIMEDTKEECYVLTKKDLL</sequence>
<dbReference type="AlphaFoldDB" id="A0A173TJN7"/>
<dbReference type="EMBL" id="CYXT01000017">
    <property type="protein sequence ID" value="CUN02864.1"/>
    <property type="molecule type" value="Genomic_DNA"/>
</dbReference>
<proteinExistence type="predicted"/>
<accession>A0A173TJN7</accession>
<name>A0A173TJN7_ANAHA</name>
<reference evidence="1 2" key="1">
    <citation type="submission" date="2015-09" db="EMBL/GenBank/DDBJ databases">
        <authorList>
            <consortium name="Pathogen Informatics"/>
        </authorList>
    </citation>
    <scope>NUCLEOTIDE SEQUENCE [LARGE SCALE GENOMIC DNA]</scope>
    <source>
        <strain evidence="1 2">2789STDY5608868</strain>
    </source>
</reference>
<evidence type="ECO:0000313" key="2">
    <source>
        <dbReference type="Proteomes" id="UP000095598"/>
    </source>
</evidence>